<accession>A0ABM7WKP3</accession>
<gene>
    <name evidence="1" type="ORF">CE91St30_22170</name>
</gene>
<evidence type="ECO:0000313" key="2">
    <source>
        <dbReference type="Proteomes" id="UP001320544"/>
    </source>
</evidence>
<sequence>MVSMALHIDDAKQNRKNVVFSWRFVEQSFHNDNRLSWWLSHLSSPLD</sequence>
<keyword evidence="2" id="KW-1185">Reference proteome</keyword>
<dbReference type="Proteomes" id="UP001320544">
    <property type="component" value="Chromosome"/>
</dbReference>
<protein>
    <submittedName>
        <fullName evidence="1">Uncharacterized protein</fullName>
    </submittedName>
</protein>
<name>A0ABM7WKP3_9ACTN</name>
<dbReference type="RefSeq" id="WP_180994975.1">
    <property type="nucleotide sequence ID" value="NZ_AP025564.1"/>
</dbReference>
<dbReference type="EMBL" id="AP025564">
    <property type="protein sequence ID" value="BDE96884.1"/>
    <property type="molecule type" value="Genomic_DNA"/>
</dbReference>
<proteinExistence type="predicted"/>
<evidence type="ECO:0000313" key="1">
    <source>
        <dbReference type="EMBL" id="BDE96884.1"/>
    </source>
</evidence>
<organism evidence="1 2">
    <name type="scientific">Raoultibacter timonensis</name>
    <dbReference type="NCBI Taxonomy" id="1907662"/>
    <lineage>
        <taxon>Bacteria</taxon>
        <taxon>Bacillati</taxon>
        <taxon>Actinomycetota</taxon>
        <taxon>Coriobacteriia</taxon>
        <taxon>Eggerthellales</taxon>
        <taxon>Eggerthellaceae</taxon>
        <taxon>Raoultibacter</taxon>
    </lineage>
</organism>
<reference evidence="1 2" key="1">
    <citation type="submission" date="2022-01" db="EMBL/GenBank/DDBJ databases">
        <title>Novel bile acid biosynthetic pathways are enriched in the microbiome of centenarians.</title>
        <authorList>
            <person name="Sato Y."/>
            <person name="Atarashi K."/>
            <person name="Plichta R.D."/>
            <person name="Arai Y."/>
            <person name="Sasajima S."/>
            <person name="Kearney M.S."/>
            <person name="Suda W."/>
            <person name="Takeshita K."/>
            <person name="Sasaki T."/>
            <person name="Okamoto S."/>
            <person name="Skelly N.A."/>
            <person name="Okamura Y."/>
            <person name="Vlamakis H."/>
            <person name="Li Y."/>
            <person name="Tanoue T."/>
            <person name="Takei H."/>
            <person name="Nittono H."/>
            <person name="Narushima S."/>
            <person name="Irie J."/>
            <person name="Itoh H."/>
            <person name="Moriya K."/>
            <person name="Sugiura Y."/>
            <person name="Suematsu M."/>
            <person name="Moritoki N."/>
            <person name="Shibata S."/>
            <person name="Littman R.D."/>
            <person name="Fischbach A.M."/>
            <person name="Uwamino Y."/>
            <person name="Inoue T."/>
            <person name="Honda A."/>
            <person name="Hattori M."/>
            <person name="Murai T."/>
            <person name="Xavier J.R."/>
            <person name="Hirose N."/>
            <person name="Honda K."/>
        </authorList>
    </citation>
    <scope>NUCLEOTIDE SEQUENCE [LARGE SCALE GENOMIC DNA]</scope>
    <source>
        <strain evidence="1 2">CE91-St30</strain>
    </source>
</reference>